<comment type="caution">
    <text evidence="8">The sequence shown here is derived from an EMBL/GenBank/DDBJ whole genome shotgun (WGS) entry which is preliminary data.</text>
</comment>
<dbReference type="SMART" id="SM00458">
    <property type="entry name" value="RICIN"/>
    <property type="match status" value="1"/>
</dbReference>
<feature type="binding site" evidence="5">
    <location>
        <position position="38"/>
    </location>
    <ligand>
        <name>ATP</name>
        <dbReference type="ChEBI" id="CHEBI:30616"/>
    </ligand>
</feature>
<dbReference type="PROSITE" id="PS00108">
    <property type="entry name" value="PROTEIN_KINASE_ST"/>
    <property type="match status" value="1"/>
</dbReference>
<dbReference type="InterPro" id="IPR000772">
    <property type="entry name" value="Ricin_B_lectin"/>
</dbReference>
<dbReference type="InterPro" id="IPR011009">
    <property type="entry name" value="Kinase-like_dom_sf"/>
</dbReference>
<dbReference type="InterPro" id="IPR000719">
    <property type="entry name" value="Prot_kinase_dom"/>
</dbReference>
<keyword evidence="1" id="KW-0808">Transferase</keyword>
<accession>A0ABQ3XE71</accession>
<evidence type="ECO:0000256" key="6">
    <source>
        <dbReference type="SAM" id="MobiDB-lite"/>
    </source>
</evidence>
<proteinExistence type="predicted"/>
<dbReference type="PANTHER" id="PTHR43289">
    <property type="entry name" value="MITOGEN-ACTIVATED PROTEIN KINASE KINASE KINASE 20-RELATED"/>
    <property type="match status" value="1"/>
</dbReference>
<dbReference type="InterPro" id="IPR017441">
    <property type="entry name" value="Protein_kinase_ATP_BS"/>
</dbReference>
<feature type="compositionally biased region" description="Low complexity" evidence="6">
    <location>
        <begin position="337"/>
        <end position="353"/>
    </location>
</feature>
<evidence type="ECO:0000256" key="4">
    <source>
        <dbReference type="ARBA" id="ARBA00022840"/>
    </source>
</evidence>
<evidence type="ECO:0000256" key="1">
    <source>
        <dbReference type="ARBA" id="ARBA00022679"/>
    </source>
</evidence>
<dbReference type="SMART" id="SM00220">
    <property type="entry name" value="S_TKc"/>
    <property type="match status" value="1"/>
</dbReference>
<dbReference type="SUPFAM" id="SSF50370">
    <property type="entry name" value="Ricin B-like lectins"/>
    <property type="match status" value="1"/>
</dbReference>
<dbReference type="Gene3D" id="2.80.10.50">
    <property type="match status" value="1"/>
</dbReference>
<dbReference type="EMBL" id="BOMG01000063">
    <property type="protein sequence ID" value="GID56797.1"/>
    <property type="molecule type" value="Genomic_DNA"/>
</dbReference>
<dbReference type="RefSeq" id="WP_203798745.1">
    <property type="nucleotide sequence ID" value="NZ_BAAAQE010000108.1"/>
</dbReference>
<feature type="compositionally biased region" description="Pro residues" evidence="6">
    <location>
        <begin position="269"/>
        <end position="281"/>
    </location>
</feature>
<keyword evidence="2 5" id="KW-0547">Nucleotide-binding</keyword>
<dbReference type="CDD" id="cd00161">
    <property type="entry name" value="beta-trefoil_Ricin-like"/>
    <property type="match status" value="1"/>
</dbReference>
<feature type="compositionally biased region" description="Low complexity" evidence="6">
    <location>
        <begin position="376"/>
        <end position="391"/>
    </location>
</feature>
<dbReference type="PROSITE" id="PS50231">
    <property type="entry name" value="RICIN_B_LECTIN"/>
    <property type="match status" value="1"/>
</dbReference>
<dbReference type="Pfam" id="PF14200">
    <property type="entry name" value="RicinB_lectin_2"/>
    <property type="match status" value="1"/>
</dbReference>
<name>A0ABQ3XE71_9ACTN</name>
<evidence type="ECO:0000313" key="8">
    <source>
        <dbReference type="EMBL" id="GID56797.1"/>
    </source>
</evidence>
<dbReference type="InterPro" id="IPR008271">
    <property type="entry name" value="Ser/Thr_kinase_AS"/>
</dbReference>
<dbReference type="Proteomes" id="UP000612282">
    <property type="component" value="Unassembled WGS sequence"/>
</dbReference>
<keyword evidence="3" id="KW-0418">Kinase</keyword>
<dbReference type="PANTHER" id="PTHR43289:SF34">
    <property type="entry name" value="SERINE_THREONINE-PROTEIN KINASE YBDM-RELATED"/>
    <property type="match status" value="1"/>
</dbReference>
<evidence type="ECO:0000256" key="5">
    <source>
        <dbReference type="PROSITE-ProRule" id="PRU10141"/>
    </source>
</evidence>
<keyword evidence="9" id="KW-1185">Reference proteome</keyword>
<feature type="region of interest" description="Disordered" evidence="6">
    <location>
        <begin position="326"/>
        <end position="391"/>
    </location>
</feature>
<feature type="region of interest" description="Disordered" evidence="6">
    <location>
        <begin position="263"/>
        <end position="287"/>
    </location>
</feature>
<sequence length="558" mass="58217">MSDPERIGDYQVVGKLGAGGMGVVYLARKGTDRPVAVKVVHAGVAGDPEFRRRFREEVAAARQVPPFCTAELLDADPDAPEPYLVVEYVDGPTLGEEVRTKGPLNAANLHSLAIGVATALTAIHGAGVIHRDLKPGNVLLAPGSPKVIDFGIARAMEATENRLTRTGVYMGTVNYMAPERFDEPASPLTPAADVFAWGCVLAFAGTGRPPFDAGTPMATMARIVAGKPSLDGFPQGPLRELVERALSTDPAARPNARELLDLLLGGKPSPLPAPAPAPLPLPGKAEAPATKKGRKVAVLASAVLVLVTLLGGAGLLARRNSAQAVSPVVPEPGAPQSSGVAAAPPVQAPAKPSVPGPASEKPAVKTPKSQSPAPSPAGSKTAKAAAAPDNLPPARGAGKEVYGPYFIVNLATGFCVDIDGVGAGAPEQPVLQDLCKKVDEDNQEFTFVRRGADKAGNQLYWIRNSDDGLCLDVPGTGAVDLTTPVTENSCLEGDNQEYRIQYRLGSGGRKYFWIINSATEYCLDVYGEADGGPATHLTLVNCVTGDDHEWALVRKADW</sequence>
<organism evidence="8 9">
    <name type="scientific">Actinoplanes couchii</name>
    <dbReference type="NCBI Taxonomy" id="403638"/>
    <lineage>
        <taxon>Bacteria</taxon>
        <taxon>Bacillati</taxon>
        <taxon>Actinomycetota</taxon>
        <taxon>Actinomycetes</taxon>
        <taxon>Micromonosporales</taxon>
        <taxon>Micromonosporaceae</taxon>
        <taxon>Actinoplanes</taxon>
    </lineage>
</organism>
<dbReference type="SUPFAM" id="SSF56112">
    <property type="entry name" value="Protein kinase-like (PK-like)"/>
    <property type="match status" value="1"/>
</dbReference>
<dbReference type="PROSITE" id="PS00107">
    <property type="entry name" value="PROTEIN_KINASE_ATP"/>
    <property type="match status" value="1"/>
</dbReference>
<gene>
    <name evidence="8" type="ORF">Aco03nite_052010</name>
</gene>
<dbReference type="InterPro" id="IPR035992">
    <property type="entry name" value="Ricin_B-like_lectins"/>
</dbReference>
<dbReference type="Gene3D" id="3.30.200.20">
    <property type="entry name" value="Phosphorylase Kinase, domain 1"/>
    <property type="match status" value="1"/>
</dbReference>
<evidence type="ECO:0000259" key="7">
    <source>
        <dbReference type="PROSITE" id="PS50011"/>
    </source>
</evidence>
<protein>
    <recommendedName>
        <fullName evidence="7">Protein kinase domain-containing protein</fullName>
    </recommendedName>
</protein>
<feature type="domain" description="Protein kinase" evidence="7">
    <location>
        <begin position="10"/>
        <end position="264"/>
    </location>
</feature>
<dbReference type="CDD" id="cd14014">
    <property type="entry name" value="STKc_PknB_like"/>
    <property type="match status" value="1"/>
</dbReference>
<dbReference type="PROSITE" id="PS50011">
    <property type="entry name" value="PROTEIN_KINASE_DOM"/>
    <property type="match status" value="1"/>
</dbReference>
<evidence type="ECO:0000313" key="9">
    <source>
        <dbReference type="Proteomes" id="UP000612282"/>
    </source>
</evidence>
<keyword evidence="4 5" id="KW-0067">ATP-binding</keyword>
<evidence type="ECO:0000256" key="2">
    <source>
        <dbReference type="ARBA" id="ARBA00022741"/>
    </source>
</evidence>
<evidence type="ECO:0000256" key="3">
    <source>
        <dbReference type="ARBA" id="ARBA00022777"/>
    </source>
</evidence>
<reference evidence="8 9" key="1">
    <citation type="submission" date="2021-01" db="EMBL/GenBank/DDBJ databases">
        <title>Whole genome shotgun sequence of Actinoplanes couchii NBRC 106145.</title>
        <authorList>
            <person name="Komaki H."/>
            <person name="Tamura T."/>
        </authorList>
    </citation>
    <scope>NUCLEOTIDE SEQUENCE [LARGE SCALE GENOMIC DNA]</scope>
    <source>
        <strain evidence="8 9">NBRC 106145</strain>
    </source>
</reference>
<dbReference type="Pfam" id="PF00069">
    <property type="entry name" value="Pkinase"/>
    <property type="match status" value="1"/>
</dbReference>
<dbReference type="Gene3D" id="1.10.510.10">
    <property type="entry name" value="Transferase(Phosphotransferase) domain 1"/>
    <property type="match status" value="1"/>
</dbReference>